<dbReference type="Proteomes" id="UP000675554">
    <property type="component" value="Unassembled WGS sequence"/>
</dbReference>
<comment type="similarity">
    <text evidence="1 3">Belongs to the glyceraldehyde-3-phosphate dehydrogenase family.</text>
</comment>
<dbReference type="GO" id="GO:0016620">
    <property type="term" value="F:oxidoreductase activity, acting on the aldehyde or oxo group of donors, NAD or NADP as acceptor"/>
    <property type="evidence" value="ECO:0007669"/>
    <property type="project" value="InterPro"/>
</dbReference>
<accession>A0A8T4IUJ9</accession>
<feature type="domain" description="Glyceraldehyde 3-phosphate dehydrogenase NAD(P) binding" evidence="4">
    <location>
        <begin position="101"/>
        <end position="251"/>
    </location>
</feature>
<evidence type="ECO:0000313" key="6">
    <source>
        <dbReference type="Proteomes" id="UP000675554"/>
    </source>
</evidence>
<dbReference type="Pfam" id="PF02800">
    <property type="entry name" value="Gp_dh_C"/>
    <property type="match status" value="1"/>
</dbReference>
<name>A0A8T4IUJ9_9ACTN</name>
<evidence type="ECO:0000313" key="5">
    <source>
        <dbReference type="EMBL" id="MBR7675358.1"/>
    </source>
</evidence>
<dbReference type="InterPro" id="IPR036291">
    <property type="entry name" value="NAD(P)-bd_dom_sf"/>
</dbReference>
<gene>
    <name evidence="5" type="ORF">KDA82_20505</name>
</gene>
<evidence type="ECO:0000256" key="3">
    <source>
        <dbReference type="RuleBase" id="RU000397"/>
    </source>
</evidence>
<sequence>MSCLLPSSRCPAPVYGSSVFTTGREHARFTLCRGARLNRLCSIYVGPHDELIFECAEGAGHGDTGGVETRRAGHPTLEGTRCEARQRSRSPIFTWSDRVTTTVAINGFGRIGRGFLRAMLERDSALEIVAVNDVGDPELMAHLLRYDSCFGRLDWDVRCDRDTLRVDGRDFRFLNERDVRDLPWKELGVDIVVEATGLLTDADVARGHLEAGARKVLIAAPAEGEDLTVAYGVNHDRYDDLCHNVVSLGSCVTNALAPLAHVLDELFGIEHGLMTTVQACADERLSDGLRHDVRRGGGGGEGITPSTTGAARDIGRVLPRLDGRLDGYALCVPVQTGALLDLNVTPRRPTTASEVEAALRDAAQGHLLNVLACTEEPVVSSDIIANPSSCVVDLALTHVTPTQVRTVAWFDDECGLTNRLLDTAELIGRAWAVGHGKPMARAR</sequence>
<dbReference type="InterPro" id="IPR020831">
    <property type="entry name" value="GlycerAld/Erythrose_P_DH"/>
</dbReference>
<evidence type="ECO:0000256" key="1">
    <source>
        <dbReference type="ARBA" id="ARBA00007406"/>
    </source>
</evidence>
<protein>
    <submittedName>
        <fullName evidence="5">Aldehyde dehydrogenase</fullName>
    </submittedName>
</protein>
<dbReference type="FunFam" id="3.40.50.720:FF:000001">
    <property type="entry name" value="Glyceraldehyde-3-phosphate dehydrogenase"/>
    <property type="match status" value="1"/>
</dbReference>
<keyword evidence="6" id="KW-1185">Reference proteome</keyword>
<comment type="caution">
    <text evidence="5">The sequence shown here is derived from an EMBL/GenBank/DDBJ whole genome shotgun (WGS) entry which is preliminary data.</text>
</comment>
<evidence type="ECO:0000259" key="4">
    <source>
        <dbReference type="SMART" id="SM00846"/>
    </source>
</evidence>
<reference evidence="5" key="1">
    <citation type="submission" date="2021-04" db="EMBL/GenBank/DDBJ databases">
        <title>Sequencing of actinobacteria type strains.</title>
        <authorList>
            <person name="Nguyen G.-S."/>
            <person name="Wentzel A."/>
        </authorList>
    </citation>
    <scope>NUCLEOTIDE SEQUENCE</scope>
    <source>
        <strain evidence="5">DSM 42095</strain>
    </source>
</reference>
<dbReference type="Pfam" id="PF00044">
    <property type="entry name" value="Gp_dh_N"/>
    <property type="match status" value="1"/>
</dbReference>
<dbReference type="InterPro" id="IPR020828">
    <property type="entry name" value="GlycerAld_3-P_DH_NAD(P)-bd"/>
</dbReference>
<dbReference type="Gene3D" id="3.40.50.720">
    <property type="entry name" value="NAD(P)-binding Rossmann-like Domain"/>
    <property type="match status" value="1"/>
</dbReference>
<keyword evidence="2" id="KW-0560">Oxidoreductase</keyword>
<proteinExistence type="inferred from homology"/>
<dbReference type="CDD" id="cd05214">
    <property type="entry name" value="GAPDH_I_N"/>
    <property type="match status" value="1"/>
</dbReference>
<dbReference type="PRINTS" id="PR00078">
    <property type="entry name" value="G3PDHDRGNASE"/>
</dbReference>
<organism evidence="5 6">
    <name type="scientific">Streptomyces daliensis</name>
    <dbReference type="NCBI Taxonomy" id="299421"/>
    <lineage>
        <taxon>Bacteria</taxon>
        <taxon>Bacillati</taxon>
        <taxon>Actinomycetota</taxon>
        <taxon>Actinomycetes</taxon>
        <taxon>Kitasatosporales</taxon>
        <taxon>Streptomycetaceae</taxon>
        <taxon>Streptomyces</taxon>
    </lineage>
</organism>
<dbReference type="SUPFAM" id="SSF51735">
    <property type="entry name" value="NAD(P)-binding Rossmann-fold domains"/>
    <property type="match status" value="1"/>
</dbReference>
<dbReference type="GO" id="GO:0051287">
    <property type="term" value="F:NAD binding"/>
    <property type="evidence" value="ECO:0007669"/>
    <property type="project" value="InterPro"/>
</dbReference>
<dbReference type="EMBL" id="JAGSMN010000471">
    <property type="protein sequence ID" value="MBR7675358.1"/>
    <property type="molecule type" value="Genomic_DNA"/>
</dbReference>
<dbReference type="Gene3D" id="3.30.360.10">
    <property type="entry name" value="Dihydrodipicolinate Reductase, domain 2"/>
    <property type="match status" value="1"/>
</dbReference>
<evidence type="ECO:0000256" key="2">
    <source>
        <dbReference type="ARBA" id="ARBA00023002"/>
    </source>
</evidence>
<dbReference type="PANTHER" id="PTHR43148">
    <property type="entry name" value="GLYCERALDEHYDE-3-PHOSPHATE DEHYDROGENASE 2"/>
    <property type="match status" value="1"/>
</dbReference>
<dbReference type="SMART" id="SM00846">
    <property type="entry name" value="Gp_dh_N"/>
    <property type="match status" value="1"/>
</dbReference>
<dbReference type="SUPFAM" id="SSF55347">
    <property type="entry name" value="Glyceraldehyde-3-phosphate dehydrogenase-like, C-terminal domain"/>
    <property type="match status" value="1"/>
</dbReference>
<dbReference type="AlphaFoldDB" id="A0A8T4IUJ9"/>
<dbReference type="InterPro" id="IPR020829">
    <property type="entry name" value="GlycerAld_3-P_DH_cat"/>
</dbReference>